<reference evidence="3" key="1">
    <citation type="submission" date="2022-11" db="EMBL/GenBank/DDBJ databases">
        <authorList>
            <person name="Petersen C."/>
        </authorList>
    </citation>
    <scope>NUCLEOTIDE SEQUENCE</scope>
    <source>
        <strain evidence="3">IBT 30069</strain>
    </source>
</reference>
<proteinExistence type="predicted"/>
<name>A0A9W9FIR8_9EURO</name>
<feature type="region of interest" description="Disordered" evidence="1">
    <location>
        <begin position="61"/>
        <end position="118"/>
    </location>
</feature>
<evidence type="ECO:0000313" key="4">
    <source>
        <dbReference type="Proteomes" id="UP001149165"/>
    </source>
</evidence>
<feature type="compositionally biased region" description="Acidic residues" evidence="1">
    <location>
        <begin position="109"/>
        <end position="118"/>
    </location>
</feature>
<keyword evidence="4" id="KW-1185">Reference proteome</keyword>
<accession>A0A9W9FIR8</accession>
<comment type="caution">
    <text evidence="3">The sequence shown here is derived from an EMBL/GenBank/DDBJ whole genome shotgun (WGS) entry which is preliminary data.</text>
</comment>
<dbReference type="EMBL" id="JAPQKH010000004">
    <property type="protein sequence ID" value="KAJ5100732.1"/>
    <property type="molecule type" value="Genomic_DNA"/>
</dbReference>
<dbReference type="PROSITE" id="PS51968">
    <property type="entry name" value="GRH_CP2_DB"/>
    <property type="match status" value="1"/>
</dbReference>
<dbReference type="OrthoDB" id="7680836at2759"/>
<evidence type="ECO:0000259" key="2">
    <source>
        <dbReference type="PROSITE" id="PS51968"/>
    </source>
</evidence>
<reference evidence="3" key="2">
    <citation type="journal article" date="2023" name="IMA Fungus">
        <title>Comparative genomic study of the Penicillium genus elucidates a diverse pangenome and 15 lateral gene transfer events.</title>
        <authorList>
            <person name="Petersen C."/>
            <person name="Sorensen T."/>
            <person name="Nielsen M.R."/>
            <person name="Sondergaard T.E."/>
            <person name="Sorensen J.L."/>
            <person name="Fitzpatrick D.A."/>
            <person name="Frisvad J.C."/>
            <person name="Nielsen K.L."/>
        </authorList>
    </citation>
    <scope>NUCLEOTIDE SEQUENCE</scope>
    <source>
        <strain evidence="3">IBT 30069</strain>
    </source>
</reference>
<dbReference type="Proteomes" id="UP001149165">
    <property type="component" value="Unassembled WGS sequence"/>
</dbReference>
<dbReference type="AlphaFoldDB" id="A0A9W9FIR8"/>
<sequence>MCKDGASITREEVGAIRGAEVCYCKVKVIRDHGAERKLSNDAAHVTKAVERLKQQITEAKMGGGFGKRRRGSNSVASIKGPVQPMKASKHKPLWSMSSQKEAPDKLSLEDDLEANLSM</sequence>
<evidence type="ECO:0000313" key="3">
    <source>
        <dbReference type="EMBL" id="KAJ5100732.1"/>
    </source>
</evidence>
<feature type="domain" description="Grh/CP2 DB" evidence="2">
    <location>
        <begin position="1"/>
        <end position="88"/>
    </location>
</feature>
<protein>
    <recommendedName>
        <fullName evidence="2">Grh/CP2 DB domain-containing protein</fullName>
    </recommendedName>
</protein>
<organism evidence="3 4">
    <name type="scientific">Penicillium angulare</name>
    <dbReference type="NCBI Taxonomy" id="116970"/>
    <lineage>
        <taxon>Eukaryota</taxon>
        <taxon>Fungi</taxon>
        <taxon>Dikarya</taxon>
        <taxon>Ascomycota</taxon>
        <taxon>Pezizomycotina</taxon>
        <taxon>Eurotiomycetes</taxon>
        <taxon>Eurotiomycetidae</taxon>
        <taxon>Eurotiales</taxon>
        <taxon>Aspergillaceae</taxon>
        <taxon>Penicillium</taxon>
    </lineage>
</organism>
<evidence type="ECO:0000256" key="1">
    <source>
        <dbReference type="SAM" id="MobiDB-lite"/>
    </source>
</evidence>
<dbReference type="InterPro" id="IPR007604">
    <property type="entry name" value="CP2"/>
</dbReference>
<dbReference type="Pfam" id="PF04516">
    <property type="entry name" value="CP2"/>
    <property type="match status" value="1"/>
</dbReference>
<gene>
    <name evidence="3" type="ORF">N7456_006784</name>
</gene>